<evidence type="ECO:0000256" key="5">
    <source>
        <dbReference type="ARBA" id="ARBA00022694"/>
    </source>
</evidence>
<name>A0A1I0M312_9BACT</name>
<dbReference type="PANTHER" id="PTHR47739">
    <property type="entry name" value="TRNA1(VAL) (ADENINE(37)-N6)-METHYLTRANSFERASE"/>
    <property type="match status" value="1"/>
</dbReference>
<evidence type="ECO:0000256" key="4">
    <source>
        <dbReference type="ARBA" id="ARBA00022691"/>
    </source>
</evidence>
<dbReference type="PANTHER" id="PTHR47739:SF1">
    <property type="entry name" value="TRNA1(VAL) (ADENINE(37)-N6)-METHYLTRANSFERASE"/>
    <property type="match status" value="1"/>
</dbReference>
<dbReference type="AlphaFoldDB" id="A0A1I0M312"/>
<dbReference type="PROSITE" id="PS00092">
    <property type="entry name" value="N6_MTASE"/>
    <property type="match status" value="1"/>
</dbReference>
<feature type="domain" description="Methyltransferase small" evidence="7">
    <location>
        <begin position="39"/>
        <end position="120"/>
    </location>
</feature>
<organism evidence="8 9">
    <name type="scientific">Prevotella aff. ruminicola Tc2-24</name>
    <dbReference type="NCBI Taxonomy" id="81582"/>
    <lineage>
        <taxon>Bacteria</taxon>
        <taxon>Pseudomonadati</taxon>
        <taxon>Bacteroidota</taxon>
        <taxon>Bacteroidia</taxon>
        <taxon>Bacteroidales</taxon>
        <taxon>Prevotellaceae</taxon>
        <taxon>Prevotella</taxon>
    </lineage>
</organism>
<dbReference type="GO" id="GO:0005737">
    <property type="term" value="C:cytoplasm"/>
    <property type="evidence" value="ECO:0007669"/>
    <property type="project" value="UniProtKB-SubCell"/>
</dbReference>
<evidence type="ECO:0000256" key="3">
    <source>
        <dbReference type="ARBA" id="ARBA00022679"/>
    </source>
</evidence>
<dbReference type="Gene3D" id="3.40.50.150">
    <property type="entry name" value="Vaccinia Virus protein VP39"/>
    <property type="match status" value="1"/>
</dbReference>
<evidence type="ECO:0000256" key="1">
    <source>
        <dbReference type="ARBA" id="ARBA00022490"/>
    </source>
</evidence>
<keyword evidence="1 6" id="KW-0963">Cytoplasm</keyword>
<comment type="catalytic activity">
    <reaction evidence="6">
        <text>adenosine(37) in tRNA1(Val) + S-adenosyl-L-methionine = N(6)-methyladenosine(37) in tRNA1(Val) + S-adenosyl-L-homocysteine + H(+)</text>
        <dbReference type="Rhea" id="RHEA:43160"/>
        <dbReference type="Rhea" id="RHEA-COMP:10369"/>
        <dbReference type="Rhea" id="RHEA-COMP:10370"/>
        <dbReference type="ChEBI" id="CHEBI:15378"/>
        <dbReference type="ChEBI" id="CHEBI:57856"/>
        <dbReference type="ChEBI" id="CHEBI:59789"/>
        <dbReference type="ChEBI" id="CHEBI:74411"/>
        <dbReference type="ChEBI" id="CHEBI:74449"/>
        <dbReference type="EC" id="2.1.1.223"/>
    </reaction>
</comment>
<comment type="similarity">
    <text evidence="6">Belongs to the methyltransferase superfamily. tRNA (adenine-N(6)-)-methyltransferase family.</text>
</comment>
<dbReference type="SUPFAM" id="SSF53335">
    <property type="entry name" value="S-adenosyl-L-methionine-dependent methyltransferases"/>
    <property type="match status" value="1"/>
</dbReference>
<dbReference type="GO" id="GO:0008033">
    <property type="term" value="P:tRNA processing"/>
    <property type="evidence" value="ECO:0007669"/>
    <property type="project" value="UniProtKB-UniRule"/>
</dbReference>
<dbReference type="Proteomes" id="UP000199373">
    <property type="component" value="Unassembled WGS sequence"/>
</dbReference>
<evidence type="ECO:0000259" key="7">
    <source>
        <dbReference type="Pfam" id="PF05175"/>
    </source>
</evidence>
<dbReference type="EC" id="2.1.1.223" evidence="6"/>
<dbReference type="Pfam" id="PF05175">
    <property type="entry name" value="MTS"/>
    <property type="match status" value="1"/>
</dbReference>
<evidence type="ECO:0000313" key="9">
    <source>
        <dbReference type="Proteomes" id="UP000199373"/>
    </source>
</evidence>
<sequence length="235" mass="26603">MSNDYFQFRQFRIRQQRCAMKVGTDGTLLGSWAQTPMPRCRILDIGTGTGLIALMMAQRFPESSVMGIDIDAEAVAQAQENVEESPFAQRITIRQADVLQFDDEGKFDAIVCNPPYFVNALTCPDQQRTTARHTVSLSYEGLMQRVARLLTTEGLFSVVIPVDSRSALETAAYLNGLFLSRVCMVKTTPRKAPKRCMIEFVKHIKNEIDIEDGIIEEAPCVRSDWYQRLTAEFYL</sequence>
<dbReference type="InterPro" id="IPR002052">
    <property type="entry name" value="DNA_methylase_N6_adenine_CS"/>
</dbReference>
<dbReference type="InterPro" id="IPR050210">
    <property type="entry name" value="tRNA_Adenine-N(6)_MTase"/>
</dbReference>
<keyword evidence="2 6" id="KW-0489">Methyltransferase</keyword>
<comment type="subcellular location">
    <subcellularLocation>
        <location evidence="6">Cytoplasm</location>
    </subcellularLocation>
</comment>
<dbReference type="GO" id="GO:0032259">
    <property type="term" value="P:methylation"/>
    <property type="evidence" value="ECO:0007669"/>
    <property type="project" value="UniProtKB-KW"/>
</dbReference>
<dbReference type="PRINTS" id="PR00507">
    <property type="entry name" value="N12N6MTFRASE"/>
</dbReference>
<proteinExistence type="inferred from homology"/>
<dbReference type="EMBL" id="FOIQ01000001">
    <property type="protein sequence ID" value="SEV82679.1"/>
    <property type="molecule type" value="Genomic_DNA"/>
</dbReference>
<dbReference type="InterPro" id="IPR029063">
    <property type="entry name" value="SAM-dependent_MTases_sf"/>
</dbReference>
<dbReference type="RefSeq" id="WP_091899363.1">
    <property type="nucleotide sequence ID" value="NZ_FOIQ01000001.1"/>
</dbReference>
<keyword evidence="4 6" id="KW-0949">S-adenosyl-L-methionine</keyword>
<protein>
    <recommendedName>
        <fullName evidence="6">tRNA1(Val) (adenine(37)-N6)-methyltransferase</fullName>
        <ecNumber evidence="6">2.1.1.223</ecNumber>
    </recommendedName>
    <alternativeName>
        <fullName evidence="6">tRNA m6A37 methyltransferase</fullName>
    </alternativeName>
</protein>
<keyword evidence="5 6" id="KW-0819">tRNA processing</keyword>
<gene>
    <name evidence="8" type="ORF">SAMN04487850_0265</name>
</gene>
<dbReference type="HAMAP" id="MF_01872">
    <property type="entry name" value="tRNA_methyltr_YfiC"/>
    <property type="match status" value="1"/>
</dbReference>
<dbReference type="GO" id="GO:0016430">
    <property type="term" value="F:tRNA (adenine-N6)-methyltransferase activity"/>
    <property type="evidence" value="ECO:0007669"/>
    <property type="project" value="UniProtKB-UniRule"/>
</dbReference>
<reference evidence="8 9" key="1">
    <citation type="submission" date="2016-10" db="EMBL/GenBank/DDBJ databases">
        <authorList>
            <person name="de Groot N.N."/>
        </authorList>
    </citation>
    <scope>NUCLEOTIDE SEQUENCE [LARGE SCALE GENOMIC DNA]</scope>
    <source>
        <strain evidence="8 9">TC2-24</strain>
    </source>
</reference>
<dbReference type="GO" id="GO:0003676">
    <property type="term" value="F:nucleic acid binding"/>
    <property type="evidence" value="ECO:0007669"/>
    <property type="project" value="InterPro"/>
</dbReference>
<keyword evidence="3 6" id="KW-0808">Transferase</keyword>
<dbReference type="InterPro" id="IPR022882">
    <property type="entry name" value="tRNA_adenine-N6_MeTrfase"/>
</dbReference>
<dbReference type="InterPro" id="IPR007848">
    <property type="entry name" value="Small_mtfrase_dom"/>
</dbReference>
<evidence type="ECO:0000256" key="2">
    <source>
        <dbReference type="ARBA" id="ARBA00022603"/>
    </source>
</evidence>
<keyword evidence="9" id="KW-1185">Reference proteome</keyword>
<evidence type="ECO:0000313" key="8">
    <source>
        <dbReference type="EMBL" id="SEV82679.1"/>
    </source>
</evidence>
<evidence type="ECO:0000256" key="6">
    <source>
        <dbReference type="HAMAP-Rule" id="MF_01872"/>
    </source>
</evidence>
<comment type="function">
    <text evidence="6">Specifically methylates the adenine in position 37 of tRNA(1)(Val) (anticodon cmo5UAC).</text>
</comment>
<accession>A0A1I0M312</accession>
<dbReference type="CDD" id="cd02440">
    <property type="entry name" value="AdoMet_MTases"/>
    <property type="match status" value="1"/>
</dbReference>